<proteinExistence type="inferred from homology"/>
<gene>
    <name evidence="10" type="primary">araD</name>
    <name evidence="10" type="ORF">AU468_02930</name>
</gene>
<name>A0A2S4JYT9_9SPIO</name>
<dbReference type="EMBL" id="LPWH01000009">
    <property type="protein sequence ID" value="POR04682.1"/>
    <property type="molecule type" value="Genomic_DNA"/>
</dbReference>
<evidence type="ECO:0000256" key="8">
    <source>
        <dbReference type="ARBA" id="ARBA00023277"/>
    </source>
</evidence>
<dbReference type="GO" id="GO:0016832">
    <property type="term" value="F:aldehyde-lyase activity"/>
    <property type="evidence" value="ECO:0007669"/>
    <property type="project" value="TreeGrafter"/>
</dbReference>
<dbReference type="GO" id="GO:0008742">
    <property type="term" value="F:L-ribulose-phosphate 4-epimerase activity"/>
    <property type="evidence" value="ECO:0007669"/>
    <property type="project" value="UniProtKB-EC"/>
</dbReference>
<dbReference type="Proteomes" id="UP000237350">
    <property type="component" value="Unassembled WGS sequence"/>
</dbReference>
<evidence type="ECO:0000256" key="1">
    <source>
        <dbReference type="ARBA" id="ARBA00001726"/>
    </source>
</evidence>
<evidence type="ECO:0000313" key="10">
    <source>
        <dbReference type="EMBL" id="POR04682.1"/>
    </source>
</evidence>
<protein>
    <recommendedName>
        <fullName evidence="4">L-ribulose-5-phosphate 4-epimerase</fullName>
        <ecNumber evidence="4">5.1.3.4</ecNumber>
    </recommendedName>
</protein>
<evidence type="ECO:0000256" key="7">
    <source>
        <dbReference type="ARBA" id="ARBA00023235"/>
    </source>
</evidence>
<keyword evidence="11" id="KW-1185">Reference proteome</keyword>
<keyword evidence="6" id="KW-0862">Zinc</keyword>
<dbReference type="Gene3D" id="3.40.225.10">
    <property type="entry name" value="Class II aldolase/adducin N-terminal domain"/>
    <property type="match status" value="1"/>
</dbReference>
<evidence type="ECO:0000256" key="6">
    <source>
        <dbReference type="ARBA" id="ARBA00022833"/>
    </source>
</evidence>
<keyword evidence="5" id="KW-0479">Metal-binding</keyword>
<reference evidence="11" key="1">
    <citation type="submission" date="2015-12" db="EMBL/GenBank/DDBJ databases">
        <authorList>
            <person name="Lodha T.D."/>
            <person name="Chintalapati S."/>
            <person name="Chintalapati V.R."/>
            <person name="Sravanthi T."/>
        </authorList>
    </citation>
    <scope>NUCLEOTIDE SEQUENCE [LARGE SCALE GENOMIC DNA]</scope>
    <source>
        <strain evidence="11">JC133</strain>
    </source>
</reference>
<evidence type="ECO:0000256" key="4">
    <source>
        <dbReference type="ARBA" id="ARBA00013186"/>
    </source>
</evidence>
<dbReference type="OrthoDB" id="9794581at2"/>
<evidence type="ECO:0000259" key="9">
    <source>
        <dbReference type="SMART" id="SM01007"/>
    </source>
</evidence>
<dbReference type="AlphaFoldDB" id="A0A2S4JYT9"/>
<evidence type="ECO:0000256" key="3">
    <source>
        <dbReference type="ARBA" id="ARBA00010037"/>
    </source>
</evidence>
<keyword evidence="7" id="KW-0413">Isomerase</keyword>
<dbReference type="FunFam" id="3.40.225.10:FF:000001">
    <property type="entry name" value="L-ribulose-5-phosphate 4-epimerase UlaF"/>
    <property type="match status" value="1"/>
</dbReference>
<evidence type="ECO:0000256" key="5">
    <source>
        <dbReference type="ARBA" id="ARBA00022723"/>
    </source>
</evidence>
<dbReference type="Pfam" id="PF00596">
    <property type="entry name" value="Aldolase_II"/>
    <property type="match status" value="1"/>
</dbReference>
<comment type="catalytic activity">
    <reaction evidence="1">
        <text>L-ribulose 5-phosphate = D-xylulose 5-phosphate</text>
        <dbReference type="Rhea" id="RHEA:22368"/>
        <dbReference type="ChEBI" id="CHEBI:57737"/>
        <dbReference type="ChEBI" id="CHEBI:58226"/>
        <dbReference type="EC" id="5.1.3.4"/>
    </reaction>
</comment>
<dbReference type="PANTHER" id="PTHR22789">
    <property type="entry name" value="FUCULOSE PHOSPHATE ALDOLASE"/>
    <property type="match status" value="1"/>
</dbReference>
<dbReference type="GO" id="GO:0019323">
    <property type="term" value="P:pentose catabolic process"/>
    <property type="evidence" value="ECO:0007669"/>
    <property type="project" value="TreeGrafter"/>
</dbReference>
<keyword evidence="8" id="KW-0119">Carbohydrate metabolism</keyword>
<evidence type="ECO:0000313" key="11">
    <source>
        <dbReference type="Proteomes" id="UP000237350"/>
    </source>
</evidence>
<dbReference type="PANTHER" id="PTHR22789:SF8">
    <property type="entry name" value="L-RIBULOSE-5-PHOSPHATE 4-EPIMERASE SGBE"/>
    <property type="match status" value="1"/>
</dbReference>
<dbReference type="InterPro" id="IPR036409">
    <property type="entry name" value="Aldolase_II/adducin_N_sf"/>
</dbReference>
<feature type="domain" description="Class II aldolase/adducin N-terminal" evidence="9">
    <location>
        <begin position="8"/>
        <end position="199"/>
    </location>
</feature>
<comment type="cofactor">
    <cofactor evidence="2">
        <name>Zn(2+)</name>
        <dbReference type="ChEBI" id="CHEBI:29105"/>
    </cofactor>
</comment>
<organism evidence="10 11">
    <name type="scientific">Alkalispirochaeta sphaeroplastigenens</name>
    <dbReference type="NCBI Taxonomy" id="1187066"/>
    <lineage>
        <taxon>Bacteria</taxon>
        <taxon>Pseudomonadati</taxon>
        <taxon>Spirochaetota</taxon>
        <taxon>Spirochaetia</taxon>
        <taxon>Spirochaetales</taxon>
        <taxon>Spirochaetaceae</taxon>
        <taxon>Alkalispirochaeta</taxon>
    </lineage>
</organism>
<dbReference type="GO" id="GO:0005829">
    <property type="term" value="C:cytosol"/>
    <property type="evidence" value="ECO:0007669"/>
    <property type="project" value="TreeGrafter"/>
</dbReference>
<accession>A0A2S4JYT9</accession>
<evidence type="ECO:0000256" key="2">
    <source>
        <dbReference type="ARBA" id="ARBA00001947"/>
    </source>
</evidence>
<dbReference type="InterPro" id="IPR050197">
    <property type="entry name" value="Aldolase_class_II_sugar_metab"/>
</dbReference>
<dbReference type="RefSeq" id="WP_103679432.1">
    <property type="nucleotide sequence ID" value="NZ_LPWH01000009.1"/>
</dbReference>
<dbReference type="SMART" id="SM01007">
    <property type="entry name" value="Aldolase_II"/>
    <property type="match status" value="1"/>
</dbReference>
<dbReference type="NCBIfam" id="NF006047">
    <property type="entry name" value="PRK08193.1"/>
    <property type="match status" value="1"/>
</dbReference>
<sequence>MKYEKIRREAFDANVQIVDAGLVLLTWGNASVRDPGEEVFAIKPSGVSYQDLTADMMVVVSIESGEVVEGSLRPSSDTPTHAELYRRFSRIGGVVHTHSYYAVAFAQARRDIPLLGTTHADHFRFPIPVTRDMTSREVEGAYEKNTGALIVETFEKRSLDPLVVPGVLVASHGPFAWGRDGKSAVENAVVLEAVARMACESRLINPDALPAPACLTEKHFLRKHGPGAYYGQQ</sequence>
<dbReference type="SUPFAM" id="SSF53639">
    <property type="entry name" value="AraD/HMP-PK domain-like"/>
    <property type="match status" value="1"/>
</dbReference>
<dbReference type="InterPro" id="IPR001303">
    <property type="entry name" value="Aldolase_II/adducin_N"/>
</dbReference>
<dbReference type="GO" id="GO:0046872">
    <property type="term" value="F:metal ion binding"/>
    <property type="evidence" value="ECO:0007669"/>
    <property type="project" value="UniProtKB-KW"/>
</dbReference>
<comment type="caution">
    <text evidence="10">The sequence shown here is derived from an EMBL/GenBank/DDBJ whole genome shotgun (WGS) entry which is preliminary data.</text>
</comment>
<comment type="similarity">
    <text evidence="3">Belongs to the aldolase class II family. AraD/FucA subfamily.</text>
</comment>
<dbReference type="EC" id="5.1.3.4" evidence="4"/>